<accession>A0A1I4QLV3</accession>
<organism evidence="1 2">
    <name type="scientific">Thermodesulforhabdus norvegica</name>
    <dbReference type="NCBI Taxonomy" id="39841"/>
    <lineage>
        <taxon>Bacteria</taxon>
        <taxon>Pseudomonadati</taxon>
        <taxon>Thermodesulfobacteriota</taxon>
        <taxon>Syntrophobacteria</taxon>
        <taxon>Syntrophobacterales</taxon>
        <taxon>Thermodesulforhabdaceae</taxon>
        <taxon>Thermodesulforhabdus</taxon>
    </lineage>
</organism>
<dbReference type="Pfam" id="PF04381">
    <property type="entry name" value="RdgC"/>
    <property type="match status" value="1"/>
</dbReference>
<gene>
    <name evidence="1" type="ORF">SAMN05660836_00105</name>
</gene>
<reference evidence="1 2" key="1">
    <citation type="submission" date="2016-10" db="EMBL/GenBank/DDBJ databases">
        <authorList>
            <person name="de Groot N.N."/>
        </authorList>
    </citation>
    <scope>NUCLEOTIDE SEQUENCE [LARGE SCALE GENOMIC DNA]</scope>
    <source>
        <strain evidence="1 2">DSM 9990</strain>
    </source>
</reference>
<dbReference type="GO" id="GO:0006310">
    <property type="term" value="P:DNA recombination"/>
    <property type="evidence" value="ECO:0007669"/>
    <property type="project" value="InterPro"/>
</dbReference>
<dbReference type="STRING" id="39841.SAMN05660836_00105"/>
<evidence type="ECO:0000313" key="2">
    <source>
        <dbReference type="Proteomes" id="UP000199611"/>
    </source>
</evidence>
<keyword evidence="1" id="KW-0378">Hydrolase</keyword>
<evidence type="ECO:0000313" key="1">
    <source>
        <dbReference type="EMBL" id="SFM41004.1"/>
    </source>
</evidence>
<dbReference type="EMBL" id="FOUU01000001">
    <property type="protein sequence ID" value="SFM41004.1"/>
    <property type="molecule type" value="Genomic_DNA"/>
</dbReference>
<dbReference type="OrthoDB" id="9793997at2"/>
<dbReference type="RefSeq" id="WP_093392604.1">
    <property type="nucleotide sequence ID" value="NZ_FOUU01000001.1"/>
</dbReference>
<dbReference type="InterPro" id="IPR007476">
    <property type="entry name" value="RdgC"/>
</dbReference>
<dbReference type="Proteomes" id="UP000199611">
    <property type="component" value="Unassembled WGS sequence"/>
</dbReference>
<dbReference type="GO" id="GO:0004527">
    <property type="term" value="F:exonuclease activity"/>
    <property type="evidence" value="ECO:0007669"/>
    <property type="project" value="UniProtKB-KW"/>
</dbReference>
<name>A0A1I4QLV3_9BACT</name>
<dbReference type="AlphaFoldDB" id="A0A1I4QLV3"/>
<sequence>MGIQSGAATITFFHVPDPITEDFWNYIDENLKAGIFSPCGEEDVRTSGFVSWSDLFSIDLDHGGYRKGEYIVFQFRIDEKKIPSMLLKQHLKEEKLRFTKERGRPPTRSEQKILKEAVEKKLIKLTFPIPRGCEVVWNPLSRELMLGTASSGVIEAFLAHFERYLKLFPVPQYHLKWALTMDDVPAQVKDSITKLVNPSSPTALKEGMFLGYEFLTWLWFRTEAYTNDVKVDDSRHGSIYLGDRITLGVPLEGTEKVTCTSKKHHLDEARVALASGKRPAEAQWFMQVADREYTFTLDASLWSIKSLKFYINTPPEGNDPDGIFFNRIFCIEEVRAFLRKLYGEFLNFRFTSSWQDDVLPELNRWIMNFRRGKPISELKNVDN</sequence>
<keyword evidence="1" id="KW-0540">Nuclease</keyword>
<keyword evidence="1" id="KW-0269">Exonuclease</keyword>
<proteinExistence type="predicted"/>
<keyword evidence="2" id="KW-1185">Reference proteome</keyword>
<protein>
    <submittedName>
        <fullName evidence="1">Putative exonuclease, RdgC</fullName>
    </submittedName>
</protein>